<dbReference type="InterPro" id="IPR029759">
    <property type="entry name" value="GPX_AS"/>
</dbReference>
<dbReference type="InterPro" id="IPR002292">
    <property type="entry name" value="Orn/put_carbamltrans"/>
</dbReference>
<accession>A0AAF0E155</accession>
<dbReference type="InterPro" id="IPR006130">
    <property type="entry name" value="Asp/Orn_carbamoylTrfase"/>
</dbReference>
<dbReference type="Pfam" id="PF00255">
    <property type="entry name" value="GSHPx"/>
    <property type="match status" value="1"/>
</dbReference>
<keyword evidence="9" id="KW-0560">Oxidoreductase</keyword>
<keyword evidence="8" id="KW-0049">Antioxidant</keyword>
<evidence type="ECO:0000256" key="2">
    <source>
        <dbReference type="ARBA" id="ARBA00006926"/>
    </source>
</evidence>
<evidence type="ECO:0000256" key="8">
    <source>
        <dbReference type="ARBA" id="ARBA00022862"/>
    </source>
</evidence>
<keyword evidence="13" id="KW-1185">Reference proteome</keyword>
<dbReference type="PROSITE" id="PS00763">
    <property type="entry name" value="GLUTATHIONE_PEROXID_2"/>
    <property type="match status" value="1"/>
</dbReference>
<evidence type="ECO:0000256" key="7">
    <source>
        <dbReference type="ARBA" id="ARBA00022679"/>
    </source>
</evidence>
<dbReference type="GO" id="GO:0005739">
    <property type="term" value="C:mitochondrion"/>
    <property type="evidence" value="ECO:0007669"/>
    <property type="project" value="TreeGrafter"/>
</dbReference>
<dbReference type="InterPro" id="IPR000889">
    <property type="entry name" value="Glutathione_peroxidase"/>
</dbReference>
<evidence type="ECO:0000313" key="13">
    <source>
        <dbReference type="Proteomes" id="UP001214603"/>
    </source>
</evidence>
<dbReference type="EC" id="2.1.3.3" evidence="12"/>
<dbReference type="Gene3D" id="3.40.50.1370">
    <property type="entry name" value="Aspartate/ornithine carbamoyltransferase"/>
    <property type="match status" value="2"/>
</dbReference>
<comment type="pathway">
    <text evidence="1">Amino-acid biosynthesis; L-arginine biosynthesis; L-arginine from L-ornithine and carbamoyl phosphate: step 1/3.</text>
</comment>
<dbReference type="GO" id="GO:0016597">
    <property type="term" value="F:amino acid binding"/>
    <property type="evidence" value="ECO:0007669"/>
    <property type="project" value="InterPro"/>
</dbReference>
<dbReference type="PROSITE" id="PS00460">
    <property type="entry name" value="GLUTATHIONE_PEROXID_1"/>
    <property type="match status" value="1"/>
</dbReference>
<dbReference type="Proteomes" id="UP001214603">
    <property type="component" value="Chromosome 3"/>
</dbReference>
<dbReference type="PRINTS" id="PR00100">
    <property type="entry name" value="AOTCASE"/>
</dbReference>
<dbReference type="GO" id="GO:0019240">
    <property type="term" value="P:citrulline biosynthetic process"/>
    <property type="evidence" value="ECO:0007669"/>
    <property type="project" value="TreeGrafter"/>
</dbReference>
<dbReference type="SUPFAM" id="SSF53671">
    <property type="entry name" value="Aspartate/ornithine carbamoyltransferase"/>
    <property type="match status" value="1"/>
</dbReference>
<dbReference type="PANTHER" id="PTHR45753:SF3">
    <property type="entry name" value="ORNITHINE TRANSCARBAMYLASE, MITOCHONDRIAL"/>
    <property type="match status" value="1"/>
</dbReference>
<keyword evidence="5" id="KW-0055">Arginine biosynthesis</keyword>
<evidence type="ECO:0000256" key="10">
    <source>
        <dbReference type="ARBA" id="ARBA00049091"/>
    </source>
</evidence>
<proteinExistence type="inferred from homology"/>
<dbReference type="FunFam" id="3.40.30.10:FF:000010">
    <property type="entry name" value="Glutathione peroxidase"/>
    <property type="match status" value="1"/>
</dbReference>
<dbReference type="SUPFAM" id="SSF52833">
    <property type="entry name" value="Thioredoxin-like"/>
    <property type="match status" value="1"/>
</dbReference>
<dbReference type="NCBIfam" id="TIGR00658">
    <property type="entry name" value="orni_carb_tr"/>
    <property type="match status" value="1"/>
</dbReference>
<evidence type="ECO:0000256" key="9">
    <source>
        <dbReference type="ARBA" id="ARBA00023002"/>
    </source>
</evidence>
<comment type="similarity">
    <text evidence="2">Belongs to the glutathione peroxidase family.</text>
</comment>
<evidence type="ECO:0000259" key="11">
    <source>
        <dbReference type="PROSITE" id="PS51352"/>
    </source>
</evidence>
<reference evidence="12" key="1">
    <citation type="submission" date="2023-03" db="EMBL/GenBank/DDBJ databases">
        <title>Mating type loci evolution in Malassezia.</title>
        <authorList>
            <person name="Coelho M.A."/>
        </authorList>
    </citation>
    <scope>NUCLEOTIDE SEQUENCE</scope>
    <source>
        <strain evidence="12">CBS 7876</strain>
    </source>
</reference>
<evidence type="ECO:0000256" key="4">
    <source>
        <dbReference type="ARBA" id="ARBA00022559"/>
    </source>
</evidence>
<dbReference type="PRINTS" id="PR00102">
    <property type="entry name" value="OTCASE"/>
</dbReference>
<dbReference type="InterPro" id="IPR013766">
    <property type="entry name" value="Thioredoxin_domain"/>
</dbReference>
<dbReference type="InterPro" id="IPR006131">
    <property type="entry name" value="Asp_carbamoyltransf_Asp/Orn-bd"/>
</dbReference>
<comment type="catalytic activity">
    <reaction evidence="10">
        <text>a hydroperoxide + [thioredoxin]-dithiol = an alcohol + [thioredoxin]-disulfide + H2O</text>
        <dbReference type="Rhea" id="RHEA:62620"/>
        <dbReference type="Rhea" id="RHEA-COMP:10698"/>
        <dbReference type="Rhea" id="RHEA-COMP:10700"/>
        <dbReference type="ChEBI" id="CHEBI:15377"/>
        <dbReference type="ChEBI" id="CHEBI:29950"/>
        <dbReference type="ChEBI" id="CHEBI:30879"/>
        <dbReference type="ChEBI" id="CHEBI:35924"/>
        <dbReference type="ChEBI" id="CHEBI:50058"/>
        <dbReference type="EC" id="1.11.1.24"/>
    </reaction>
</comment>
<feature type="domain" description="Thioredoxin" evidence="11">
    <location>
        <begin position="337"/>
        <end position="501"/>
    </location>
</feature>
<dbReference type="GO" id="GO:0006979">
    <property type="term" value="P:response to oxidative stress"/>
    <property type="evidence" value="ECO:0007669"/>
    <property type="project" value="InterPro"/>
</dbReference>
<dbReference type="Pfam" id="PF02729">
    <property type="entry name" value="OTCace_N"/>
    <property type="match status" value="1"/>
</dbReference>
<evidence type="ECO:0000256" key="1">
    <source>
        <dbReference type="ARBA" id="ARBA00004975"/>
    </source>
</evidence>
<dbReference type="EMBL" id="CP119936">
    <property type="protein sequence ID" value="WFD03115.1"/>
    <property type="molecule type" value="Genomic_DNA"/>
</dbReference>
<dbReference type="PROSITE" id="PS51355">
    <property type="entry name" value="GLUTATHIONE_PEROXID_3"/>
    <property type="match status" value="1"/>
</dbReference>
<dbReference type="InterPro" id="IPR029760">
    <property type="entry name" value="GPX_CS"/>
</dbReference>
<keyword evidence="6" id="KW-0028">Amino-acid biosynthesis</keyword>
<dbReference type="InterPro" id="IPR036901">
    <property type="entry name" value="Asp/Orn_carbamoylTrfase_sf"/>
</dbReference>
<gene>
    <name evidence="12" type="primary">ARG3</name>
    <name evidence="12" type="ORF">MOBT1_001804</name>
</gene>
<dbReference type="Gene3D" id="3.40.30.10">
    <property type="entry name" value="Glutaredoxin"/>
    <property type="match status" value="1"/>
</dbReference>
<evidence type="ECO:0000313" key="12">
    <source>
        <dbReference type="EMBL" id="WFD03115.1"/>
    </source>
</evidence>
<evidence type="ECO:0000256" key="6">
    <source>
        <dbReference type="ARBA" id="ARBA00022605"/>
    </source>
</evidence>
<dbReference type="GO" id="GO:0042450">
    <property type="term" value="P:L-arginine biosynthetic process via ornithine"/>
    <property type="evidence" value="ECO:0007669"/>
    <property type="project" value="TreeGrafter"/>
</dbReference>
<evidence type="ECO:0000256" key="5">
    <source>
        <dbReference type="ARBA" id="ARBA00022571"/>
    </source>
</evidence>
<evidence type="ECO:0000256" key="3">
    <source>
        <dbReference type="ARBA" id="ARBA00007805"/>
    </source>
</evidence>
<dbReference type="PROSITE" id="PS00097">
    <property type="entry name" value="CARBAMOYLTRANSFERASE"/>
    <property type="match status" value="1"/>
</dbReference>
<dbReference type="InterPro" id="IPR006132">
    <property type="entry name" value="Asp/Orn_carbamoyltranf_P-bd"/>
</dbReference>
<protein>
    <submittedName>
        <fullName evidence="12">Ornithine carbamoyltransferase</fullName>
        <ecNumber evidence="12">2.1.3.3</ecNumber>
    </submittedName>
</protein>
<dbReference type="GO" id="GO:0140824">
    <property type="term" value="F:thioredoxin-dependent peroxiredoxin activity"/>
    <property type="evidence" value="ECO:0007669"/>
    <property type="project" value="UniProtKB-EC"/>
</dbReference>
<dbReference type="AlphaFoldDB" id="A0AAF0E155"/>
<keyword evidence="7 12" id="KW-0808">Transferase</keyword>
<dbReference type="GO" id="GO:0004585">
    <property type="term" value="F:ornithine carbamoyltransferase activity"/>
    <property type="evidence" value="ECO:0007669"/>
    <property type="project" value="UniProtKB-EC"/>
</dbReference>
<sequence>MIQLGSRFFRYAAPRVGSVALNRSFSTNAVRQRNLLTLADLSIPELDALIQRAADFKKTCKQHALKSGAIEHSLQDKTVALIFSKRSTRTRVASESSAALLGGHPMFLAPSDIQLGVNESLLDSAYVISSMVDGIMARVGGHDEIEMLAEHSQVPVINALSSRFHPTQILADLLTLLENISEPGAPLPSLSALVGLKVTWVGDSNNILNDMLVTYPRLGMCLSVAAPKGDAYAPDPVVFDLMNKGLAAERTDLPQGIVEWTHSPEDAVREADYIVTDTWISMGDEASKEQRLIDFNGFQVTEALAKKGGAKPDWKFLHCLPRKAQEVDDEVFYGPRSLVFPEAENRNLKAQLSQGKSYDFNQLVGKVVLIVNTASKCGFTPQLEGLEKLYKDYKDRGLVVLGFPCNQFAKQEPENDDGISNFCMVNYGVSFPIMSKSDVNGANTNEVFKFLKHEKPGFLGFEGIKWNFTKFLVNKEGKVVERYSPTTKPDAIAADIEKLLQ</sequence>
<name>A0AAF0E155_9BASI</name>
<dbReference type="FunFam" id="3.40.50.1370:FF:000009">
    <property type="entry name" value="Ornithine carbamoyltransferase, mitochondrial"/>
    <property type="match status" value="1"/>
</dbReference>
<dbReference type="Pfam" id="PF00185">
    <property type="entry name" value="OTCace"/>
    <property type="match status" value="1"/>
</dbReference>
<dbReference type="PANTHER" id="PTHR45753">
    <property type="entry name" value="ORNITHINE CARBAMOYLTRANSFERASE, MITOCHONDRIAL"/>
    <property type="match status" value="1"/>
</dbReference>
<organism evidence="12 13">
    <name type="scientific">Malassezia obtusa</name>
    <dbReference type="NCBI Taxonomy" id="76774"/>
    <lineage>
        <taxon>Eukaryota</taxon>
        <taxon>Fungi</taxon>
        <taxon>Dikarya</taxon>
        <taxon>Basidiomycota</taxon>
        <taxon>Ustilaginomycotina</taxon>
        <taxon>Malasseziomycetes</taxon>
        <taxon>Malasseziales</taxon>
        <taxon>Malasseziaceae</taxon>
        <taxon>Malassezia</taxon>
    </lineage>
</organism>
<dbReference type="InterPro" id="IPR036249">
    <property type="entry name" value="Thioredoxin-like_sf"/>
</dbReference>
<dbReference type="CDD" id="cd00340">
    <property type="entry name" value="GSH_Peroxidase"/>
    <property type="match status" value="1"/>
</dbReference>
<dbReference type="PROSITE" id="PS51352">
    <property type="entry name" value="THIOREDOXIN_2"/>
    <property type="match status" value="1"/>
</dbReference>
<keyword evidence="4" id="KW-0575">Peroxidase</keyword>
<comment type="similarity">
    <text evidence="3">Belongs to the aspartate/ornithine carbamoyltransferase superfamily. OTCase family.</text>
</comment>